<proteinExistence type="inferred from homology"/>
<dbReference type="InterPro" id="IPR036291">
    <property type="entry name" value="NAD(P)-bd_dom_sf"/>
</dbReference>
<dbReference type="PROSITE" id="PS00061">
    <property type="entry name" value="ADH_SHORT"/>
    <property type="match status" value="1"/>
</dbReference>
<keyword evidence="2 4" id="KW-0560">Oxidoreductase</keyword>
<dbReference type="SUPFAM" id="SSF51735">
    <property type="entry name" value="NAD(P)-binding Rossmann-fold domains"/>
    <property type="match status" value="1"/>
</dbReference>
<evidence type="ECO:0000313" key="4">
    <source>
        <dbReference type="EMBL" id="MFC4908974.1"/>
    </source>
</evidence>
<dbReference type="InterPro" id="IPR020904">
    <property type="entry name" value="Sc_DH/Rdtase_CS"/>
</dbReference>
<comment type="caution">
    <text evidence="4">The sequence shown here is derived from an EMBL/GenBank/DDBJ whole genome shotgun (WGS) entry which is preliminary data.</text>
</comment>
<dbReference type="RefSeq" id="WP_378256097.1">
    <property type="nucleotide sequence ID" value="NZ_JBHSIT010000004.1"/>
</dbReference>
<dbReference type="PRINTS" id="PR00080">
    <property type="entry name" value="SDRFAMILY"/>
</dbReference>
<dbReference type="Gene3D" id="3.40.50.720">
    <property type="entry name" value="NAD(P)-binding Rossmann-like Domain"/>
    <property type="match status" value="1"/>
</dbReference>
<protein>
    <submittedName>
        <fullName evidence="4">SDR family NAD(P)-dependent oxidoreductase</fullName>
        <ecNumber evidence="4">1.-.-.-</ecNumber>
    </submittedName>
</protein>
<dbReference type="PANTHER" id="PTHR44196">
    <property type="entry name" value="DEHYDROGENASE/REDUCTASE SDR FAMILY MEMBER 7B"/>
    <property type="match status" value="1"/>
</dbReference>
<organism evidence="4 5">
    <name type="scientific">Actinomadura gamaensis</name>
    <dbReference type="NCBI Taxonomy" id="1763541"/>
    <lineage>
        <taxon>Bacteria</taxon>
        <taxon>Bacillati</taxon>
        <taxon>Actinomycetota</taxon>
        <taxon>Actinomycetes</taxon>
        <taxon>Streptosporangiales</taxon>
        <taxon>Thermomonosporaceae</taxon>
        <taxon>Actinomadura</taxon>
    </lineage>
</organism>
<accession>A0ABV9TZG8</accession>
<reference evidence="5" key="1">
    <citation type="journal article" date="2019" name="Int. J. Syst. Evol. Microbiol.">
        <title>The Global Catalogue of Microorganisms (GCM) 10K type strain sequencing project: providing services to taxonomists for standard genome sequencing and annotation.</title>
        <authorList>
            <consortium name="The Broad Institute Genomics Platform"/>
            <consortium name="The Broad Institute Genome Sequencing Center for Infectious Disease"/>
            <person name="Wu L."/>
            <person name="Ma J."/>
        </authorList>
    </citation>
    <scope>NUCLEOTIDE SEQUENCE [LARGE SCALE GENOMIC DNA]</scope>
    <source>
        <strain evidence="5">KLKA75</strain>
    </source>
</reference>
<dbReference type="Proteomes" id="UP001595872">
    <property type="component" value="Unassembled WGS sequence"/>
</dbReference>
<evidence type="ECO:0000256" key="2">
    <source>
        <dbReference type="ARBA" id="ARBA00023002"/>
    </source>
</evidence>
<comment type="similarity">
    <text evidence="1 3">Belongs to the short-chain dehydrogenases/reductases (SDR) family.</text>
</comment>
<keyword evidence="5" id="KW-1185">Reference proteome</keyword>
<dbReference type="Pfam" id="PF00106">
    <property type="entry name" value="adh_short"/>
    <property type="match status" value="1"/>
</dbReference>
<evidence type="ECO:0000313" key="5">
    <source>
        <dbReference type="Proteomes" id="UP001595872"/>
    </source>
</evidence>
<dbReference type="PANTHER" id="PTHR44196:SF1">
    <property type="entry name" value="DEHYDROGENASE_REDUCTASE SDR FAMILY MEMBER 7B"/>
    <property type="match status" value="1"/>
</dbReference>
<gene>
    <name evidence="4" type="ORF">ACFPCY_16745</name>
</gene>
<dbReference type="GO" id="GO:0016491">
    <property type="term" value="F:oxidoreductase activity"/>
    <property type="evidence" value="ECO:0007669"/>
    <property type="project" value="UniProtKB-KW"/>
</dbReference>
<dbReference type="InterPro" id="IPR002347">
    <property type="entry name" value="SDR_fam"/>
</dbReference>
<dbReference type="PRINTS" id="PR00081">
    <property type="entry name" value="GDHRDH"/>
</dbReference>
<evidence type="ECO:0000256" key="1">
    <source>
        <dbReference type="ARBA" id="ARBA00006484"/>
    </source>
</evidence>
<dbReference type="EMBL" id="JBHSIT010000004">
    <property type="protein sequence ID" value="MFC4908974.1"/>
    <property type="molecule type" value="Genomic_DNA"/>
</dbReference>
<sequence>MTKTALITGASRGLGRALAAELTRDGWTVVVDARSAGELAKAAADLGPNAVAVPGDVTDPAHRAALVRAVEEAGGIDLLVNNASTLGTTPLPRLADQPLDELEAAFRTNVLAPLALVQAFLPGLRERRGAVLNITSDAAVEGYETWGGYGSTKAALDQLSNVLAAEEPDLAVWCVDPGEMSTDMLRAAGEDADAAPPPERTAAALRALISDRRPSGRYRADDLAPAAHPEGTGQ</sequence>
<name>A0ABV9TZG8_9ACTN</name>
<evidence type="ECO:0000256" key="3">
    <source>
        <dbReference type="RuleBase" id="RU000363"/>
    </source>
</evidence>
<dbReference type="EC" id="1.-.-.-" evidence="4"/>